<sequence>SYSNAPQHILAQAFKPRN</sequence>
<proteinExistence type="predicted"/>
<keyword evidence="2" id="KW-1185">Reference proteome</keyword>
<reference evidence="1 2" key="2">
    <citation type="journal article" date="2004" name="Nature">
        <title>Finishing the euchromatic sequence of the human genome.</title>
        <authorList>
            <consortium name="International Human Genome Sequencing Consortium"/>
        </authorList>
    </citation>
    <scope>NUCLEOTIDE SEQUENCE [LARGE SCALE GENOMIC DNA]</scope>
</reference>
<organism evidence="1 2">
    <name type="scientific">Homo sapiens</name>
    <name type="common">Human</name>
    <dbReference type="NCBI Taxonomy" id="9606"/>
    <lineage>
        <taxon>Eukaryota</taxon>
        <taxon>Metazoa</taxon>
        <taxon>Chordata</taxon>
        <taxon>Craniata</taxon>
        <taxon>Vertebrata</taxon>
        <taxon>Euteleostomi</taxon>
        <taxon>Mammalia</taxon>
        <taxon>Eutheria</taxon>
        <taxon>Euarchontoglires</taxon>
        <taxon>Primates</taxon>
        <taxon>Haplorrhini</taxon>
        <taxon>Catarrhini</taxon>
        <taxon>Hominidae</taxon>
        <taxon>Homo</taxon>
    </lineage>
</organism>
<gene>
    <name evidence="1" type="primary">TMEM39A</name>
</gene>
<evidence type="ECO:0000313" key="2">
    <source>
        <dbReference type="Proteomes" id="UP000005640"/>
    </source>
</evidence>
<reference evidence="1 2" key="3">
    <citation type="journal article" date="2006" name="Nature">
        <title>The DNA sequence, annotation and analysis of human chromosome 3.</title>
        <authorList>
            <person name="Muzny D.M."/>
            <person name="Scherer S.E."/>
            <person name="Kaul R."/>
            <person name="Wang J."/>
            <person name="Yu J."/>
            <person name="Sudbrak R."/>
            <person name="Buhay C.J."/>
            <person name="Chen R."/>
            <person name="Cree A."/>
            <person name="Ding Y."/>
            <person name="Dugan-Rocha S."/>
            <person name="Gill R."/>
            <person name="Gunaratne P."/>
            <person name="Harris R.A."/>
            <person name="Hawes A.C."/>
            <person name="Hernandez J."/>
            <person name="Hodgson A.V."/>
            <person name="Hume J."/>
            <person name="Jackson A."/>
            <person name="Khan Z.M."/>
            <person name="Kovar-Smith C."/>
            <person name="Lewis L.R."/>
            <person name="Lozado R.J."/>
            <person name="Metzker M.L."/>
            <person name="Milosavljevic A."/>
            <person name="Miner G.R."/>
            <person name="Morgan M.B."/>
            <person name="Nazareth L.V."/>
            <person name="Scott G."/>
            <person name="Sodergren E."/>
            <person name="Song X.Z."/>
            <person name="Steffen D."/>
            <person name="Wei S."/>
            <person name="Wheeler D.A."/>
            <person name="Wright M.W."/>
            <person name="Worley K.C."/>
            <person name="Yuan Y."/>
            <person name="Zhang Z."/>
            <person name="Adams C.Q."/>
            <person name="Ansari-Lari M.A."/>
            <person name="Ayele M."/>
            <person name="Brown M.J."/>
            <person name="Chen G."/>
            <person name="Chen Z."/>
            <person name="Clendenning J."/>
            <person name="Clerc-Blankenburg K.P."/>
            <person name="Chen R."/>
            <person name="Chen Z."/>
            <person name="Davis C."/>
            <person name="Delgado O."/>
            <person name="Dinh H.H."/>
            <person name="Dong W."/>
            <person name="Draper H."/>
            <person name="Ernst S."/>
            <person name="Fu G."/>
            <person name="Gonzalez-Garay M.L."/>
            <person name="Garcia D.K."/>
            <person name="Gillett W."/>
            <person name="Gu J."/>
            <person name="Hao B."/>
            <person name="Haugen E."/>
            <person name="Havlak P."/>
            <person name="He X."/>
            <person name="Hennig S."/>
            <person name="Hu S."/>
            <person name="Huang W."/>
            <person name="Jackson L.R."/>
            <person name="Jacob L.S."/>
            <person name="Kelly S.H."/>
            <person name="Kube M."/>
            <person name="Levy R."/>
            <person name="Li Z."/>
            <person name="Liu B."/>
            <person name="Liu J."/>
            <person name="Liu W."/>
            <person name="Lu J."/>
            <person name="Maheshwari M."/>
            <person name="Nguyen B.V."/>
            <person name="Okwuonu G.O."/>
            <person name="Palmeiri A."/>
            <person name="Pasternak S."/>
            <person name="Perez L.M."/>
            <person name="Phelps K.A."/>
            <person name="Plopper F.J."/>
            <person name="Qiang B."/>
            <person name="Raymond C."/>
            <person name="Rodriguez R."/>
            <person name="Saenphimmachak C."/>
            <person name="Santibanez J."/>
            <person name="Shen H."/>
            <person name="Shen Y."/>
            <person name="Subramanian S."/>
            <person name="Tabor P.E."/>
            <person name="Verduzco D."/>
            <person name="Waldron L."/>
            <person name="Wang J."/>
            <person name="Wang J."/>
            <person name="Wang Q."/>
            <person name="Williams G.A."/>
            <person name="Wong G.K."/>
            <person name="Yao Z."/>
            <person name="Zhang J."/>
            <person name="Zhang X."/>
            <person name="Zhao G."/>
            <person name="Zhou J."/>
            <person name="Zhou Y."/>
            <person name="Nelson D."/>
            <person name="Lehrach H."/>
            <person name="Reinhardt R."/>
            <person name="Naylor S.L."/>
            <person name="Yang H."/>
            <person name="Olson M."/>
            <person name="Weinstock G."/>
            <person name="Gibbs R.A."/>
        </authorList>
    </citation>
    <scope>NUCLEOTIDE SEQUENCE [LARGE SCALE GENOMIC DNA]</scope>
</reference>
<protein>
    <submittedName>
        <fullName evidence="1">Transmembrane protein 39A</fullName>
    </submittedName>
</protein>
<evidence type="ECO:0000313" key="1">
    <source>
        <dbReference type="Ensembl" id="ENSP00000420432.1"/>
    </source>
</evidence>
<dbReference type="Proteomes" id="UP000005640">
    <property type="component" value="Chromosome 3"/>
</dbReference>
<dbReference type="VEuPathDB" id="HostDB:ENSG00000176142"/>
<reference evidence="1 2" key="1">
    <citation type="journal article" date="2001" name="Nature">
        <title>Initial sequencing and analysis of the human genome.</title>
        <authorList>
            <consortium name="International Human Genome Sequencing Consortium"/>
            <person name="Lander E.S."/>
            <person name="Linton L.M."/>
            <person name="Birren B."/>
            <person name="Nusbaum C."/>
            <person name="Zody M.C."/>
            <person name="Baldwin J."/>
            <person name="Devon K."/>
            <person name="Dewar K."/>
            <person name="Doyle M."/>
            <person name="FitzHugh W."/>
            <person name="Funke R."/>
            <person name="Gage D."/>
            <person name="Harris K."/>
            <person name="Heaford A."/>
            <person name="Howland J."/>
            <person name="Kann L."/>
            <person name="Lehoczky J."/>
            <person name="LeVine R."/>
            <person name="McEwan P."/>
            <person name="McKernan K."/>
            <person name="Meldrim J."/>
            <person name="Mesirov J.P."/>
            <person name="Miranda C."/>
            <person name="Morris W."/>
            <person name="Naylor J."/>
            <person name="Raymond C."/>
            <person name="Rosetti M."/>
            <person name="Santos R."/>
            <person name="Sheridan A."/>
            <person name="Sougnez C."/>
            <person name="Stange-Thomann N."/>
            <person name="Stojanovic N."/>
            <person name="Subramanian A."/>
            <person name="Wyman D."/>
            <person name="Rogers J."/>
            <person name="Sulston J."/>
            <person name="Ainscough R."/>
            <person name="Beck S."/>
            <person name="Bentley D."/>
            <person name="Burton J."/>
            <person name="Clee C."/>
            <person name="Carter N."/>
            <person name="Coulson A."/>
            <person name="Deadman R."/>
            <person name="Deloukas P."/>
            <person name="Dunham A."/>
            <person name="Dunham I."/>
            <person name="Durbin R."/>
            <person name="French L."/>
            <person name="Grafham D."/>
            <person name="Gregory S."/>
            <person name="Hubbard T."/>
            <person name="Humphray S."/>
            <person name="Hunt A."/>
            <person name="Jones M."/>
            <person name="Lloyd C."/>
            <person name="McMurray A."/>
            <person name="Matthews L."/>
            <person name="Mercer S."/>
            <person name="Milne S."/>
            <person name="Mullikin J.C."/>
            <person name="Mungall A."/>
            <person name="Plumb R."/>
            <person name="Ross M."/>
            <person name="Shownkeen R."/>
            <person name="Sims S."/>
            <person name="Waterston R.H."/>
            <person name="Wilson R.K."/>
            <person name="Hillier L.W."/>
            <person name="McPherson J.D."/>
            <person name="Marra M.A."/>
            <person name="Mardis E.R."/>
            <person name="Fulton L.A."/>
            <person name="Chinwalla A.T."/>
            <person name="Pepin K.H."/>
            <person name="Gish W.R."/>
            <person name="Chissoe S.L."/>
            <person name="Wendl M.C."/>
            <person name="Delehaunty K.D."/>
            <person name="Miner T.L."/>
            <person name="Delehaunty A."/>
            <person name="Kramer J.B."/>
            <person name="Cook L.L."/>
            <person name="Fulton R.S."/>
            <person name="Johnson D.L."/>
            <person name="Minx P.J."/>
            <person name="Clifton S.W."/>
            <person name="Hawkins T."/>
            <person name="Branscomb E."/>
            <person name="Predki P."/>
            <person name="Richardson P."/>
            <person name="Wenning S."/>
            <person name="Slezak T."/>
            <person name="Doggett N."/>
            <person name="Cheng J.F."/>
            <person name="Olsen A."/>
            <person name="Lucas S."/>
            <person name="Elkin C."/>
            <person name="Uberbacher E."/>
            <person name="Frazier M."/>
            <person name="Gibbs R.A."/>
            <person name="Muzny D.M."/>
            <person name="Scherer S.E."/>
            <person name="Bouck J.B."/>
            <person name="Sodergren E.J."/>
            <person name="Worley K.C."/>
            <person name="Rives C.M."/>
            <person name="Gorrell J.H."/>
            <person name="Metzker M.L."/>
            <person name="Naylor S.L."/>
            <person name="Kucherlapati R.S."/>
            <person name="Nelson D.L."/>
            <person name="Weinstock G.M."/>
            <person name="Sakaki Y."/>
            <person name="Fujiyama A."/>
            <person name="Hattori M."/>
            <person name="Yada T."/>
            <person name="Toyoda A."/>
            <person name="Itoh T."/>
            <person name="Kawagoe C."/>
            <person name="Watanabe H."/>
            <person name="Totoki Y."/>
            <person name="Taylor T."/>
            <person name="Weissenbach J."/>
            <person name="Heilig R."/>
            <person name="Saurin W."/>
            <person name="Artiguenave F."/>
            <person name="Brottier P."/>
            <person name="Bruls T."/>
            <person name="Pelletier E."/>
            <person name="Robert C."/>
            <person name="Wincker P."/>
            <person name="Smith D.R."/>
            <person name="Doucette-Stamm L."/>
            <person name="Rubenfield M."/>
            <person name="Weinstock K."/>
            <person name="Lee H.M."/>
            <person name="Dubois J."/>
            <person name="Rosenthal A."/>
            <person name="Platzer M."/>
            <person name="Nyakatura G."/>
            <person name="Taudien S."/>
            <person name="Rump A."/>
            <person name="Yang H."/>
            <person name="Yu J."/>
            <person name="Wang J."/>
            <person name="Huang G."/>
            <person name="Gu J."/>
            <person name="Hood L."/>
            <person name="Rowen L."/>
            <person name="Madan A."/>
            <person name="Qin S."/>
            <person name="Davis R.W."/>
            <person name="Federspiel N.A."/>
            <person name="Abola A.P."/>
            <person name="Proctor M.J."/>
            <person name="Myers R.M."/>
            <person name="Schmutz J."/>
            <person name="Dickson M."/>
            <person name="Grimwood J."/>
            <person name="Cox D.R."/>
            <person name="Olson M.V."/>
            <person name="Kaul R."/>
            <person name="Raymond C."/>
            <person name="Shimizu N."/>
            <person name="Kawasaki K."/>
            <person name="Minoshima S."/>
            <person name="Evans G.A."/>
            <person name="Athanasiou M."/>
            <person name="Schultz R."/>
            <person name="Roe B.A."/>
            <person name="Chen F."/>
            <person name="Pan H."/>
            <person name="Ramser J."/>
            <person name="Lehrach H."/>
            <person name="Reinhardt R."/>
            <person name="McCombie W.R."/>
            <person name="de la Bastide M."/>
            <person name="Dedhia N."/>
            <person name="Blocker H."/>
            <person name="Hornischer K."/>
            <person name="Nordsiek G."/>
            <person name="Agarwala R."/>
            <person name="Aravind L."/>
            <person name="Bailey J.A."/>
            <person name="Bateman A."/>
            <person name="Batzoglou S."/>
            <person name="Birney E."/>
            <person name="Bork P."/>
            <person name="Brown D.G."/>
            <person name="Burge C.B."/>
            <person name="Cerutti L."/>
            <person name="Chen H.C."/>
            <person name="Church D."/>
            <person name="Clamp M."/>
            <person name="Copley R.R."/>
            <person name="Doerks T."/>
            <person name="Eddy S.R."/>
            <person name="Eichler E.E."/>
            <person name="Furey T.S."/>
            <person name="Galagan J."/>
            <person name="Gilbert J.G."/>
            <person name="Harmon C."/>
            <person name="Hayashizaki Y."/>
            <person name="Haussler D."/>
            <person name="Hermjakob H."/>
            <person name="Hokamp K."/>
            <person name="Jang W."/>
            <person name="Johnson L.S."/>
            <person name="Jones T.A."/>
            <person name="Kasif S."/>
            <person name="Kaspryzk A."/>
            <person name="Kennedy S."/>
            <person name="Kent W.J."/>
            <person name="Kitts P."/>
            <person name="Koonin E.V."/>
            <person name="Korf I."/>
            <person name="Kulp D."/>
            <person name="Lancet D."/>
            <person name="Lowe T.M."/>
            <person name="McLysaght A."/>
            <person name="Mikkelsen T."/>
            <person name="Moran J.V."/>
            <person name="Mulder N."/>
            <person name="Pollara V.J."/>
            <person name="Ponting C.P."/>
            <person name="Schuler G."/>
            <person name="Schultz J."/>
            <person name="Slater G."/>
            <person name="Smit A.F."/>
            <person name="Stupka E."/>
            <person name="Szustakowski J."/>
            <person name="Thierry-Mieg D."/>
            <person name="Thierry-Mieg J."/>
            <person name="Wagner L."/>
            <person name="Wallis J."/>
            <person name="Wheeler R."/>
            <person name="Williams A."/>
            <person name="Wolf Y.I."/>
            <person name="Wolfe K.H."/>
            <person name="Yang S.P."/>
            <person name="Yeh R.F."/>
            <person name="Collins F."/>
            <person name="Guyer M.S."/>
            <person name="Peterson J."/>
            <person name="Felsenfeld A."/>
            <person name="Wetterstrand K.A."/>
            <person name="Patrinos A."/>
            <person name="Morgan M.J."/>
            <person name="de Jong P."/>
            <person name="Catanese J.J."/>
            <person name="Osoegawa K."/>
            <person name="Shizuya H."/>
            <person name="Choi S."/>
            <person name="Chen Y.J."/>
        </authorList>
    </citation>
    <scope>NUCLEOTIDE SEQUENCE [LARGE SCALE GENOMIC DNA]</scope>
</reference>
<dbReference type="GeneTree" id="ENSGT00390000018895"/>
<dbReference type="Bgee" id="ENSG00000176142">
    <property type="expression patterns" value="Expressed in stromal cell of endometrium and 173 other cell types or tissues"/>
</dbReference>
<reference evidence="1" key="5">
    <citation type="submission" date="2025-09" db="UniProtKB">
        <authorList>
            <consortium name="Ensembl"/>
        </authorList>
    </citation>
    <scope>IDENTIFICATION</scope>
</reference>
<dbReference type="Ensembl" id="ENST00000473684.5">
    <property type="protein sequence ID" value="ENSP00000420432.1"/>
    <property type="gene ID" value="ENSG00000176142.14"/>
</dbReference>
<dbReference type="ExpressionAtlas" id="H7C5P7">
    <property type="expression patterns" value="baseline and differential"/>
</dbReference>
<dbReference type="OrthoDB" id="5862608at2759"/>
<dbReference type="Ensembl" id="ENST00000473684.5">
    <property type="protein sequence ID" value="ENSP00000420432.1"/>
    <property type="gene ID" value="ENSG00000176142.13"/>
</dbReference>
<dbReference type="ChiTaRS" id="TMEM39A">
    <property type="organism name" value="human"/>
</dbReference>
<dbReference type="EMBL" id="AC074271">
    <property type="status" value="NOT_ANNOTATED_CDS"/>
    <property type="molecule type" value="Genomic_DNA"/>
</dbReference>
<reference evidence="1" key="4">
    <citation type="submission" date="2025-08" db="UniProtKB">
        <authorList>
            <consortium name="Ensembl"/>
        </authorList>
    </citation>
    <scope>IDENTIFICATION</scope>
</reference>
<feature type="non-terminal residue" evidence="1">
    <location>
        <position position="1"/>
    </location>
</feature>
<dbReference type="UCSC" id="uc062mtt.1">
    <property type="organism name" value="human"/>
</dbReference>
<dbReference type="HOGENOM" id="CLU_3431643_0_0_1"/>
<dbReference type="AlphaFoldDB" id="H7C5P7"/>
<dbReference type="OpenTargets" id="ENSG00000176142"/>
<dbReference type="HGNC" id="HGNC:25600">
    <property type="gene designation" value="TMEM39A"/>
</dbReference>
<name>H7C5P7_HUMAN</name>
<accession>H7C5P7</accession>